<keyword evidence="3" id="KW-1185">Reference proteome</keyword>
<sequence>MTDHVAPQEDQLQLPAAWNARLLPWRGRRAGKPFTPADPATFAAQRQKIAARYEKIQAALALPENADYAADAQAYLDGEANPRGAAAVATLILDYEGRSRESWLRPEFDRWLHEHGLPFAVAAAVERLAVCPTTGGYYGGEAIAKRTIFEHDVAHPDTAVHEMDHGDIAALRSLLASVSDEAYAEVVAAVAGHRDSGAKRMAAMLLLPTETDWVTEACAEFGQSRAYAGRADLLVWHATSDAAQPRAAGMPIILSYYRMEVDAVAAALGGLGTEALPIMLETDKAAYRYNDDFRKLLYRAIAMIPSDEATAFVFERLTWPNVWEAANEAVARFPVRALRTAARLAPGAPEGLRTWLTAIADLVDPAHRAHLGEADREALADLLDTSGRAPAAAPEDLPPLLVAPPWTRKRPKATPVAVEGLEAPAAAHLSWEPGEREAWSQVRGYYDLGDYYWNDKDTIEQGDWRLAAFLAYVATERSEPLLEHWDPSTVSGNEPQLQRLLARYGERVIDRVLVFPATEHTCRELPGPILNLAAARIAAERLTRLKGARPSAVRWLDRHGLAAVPYLVPDALGADKKRRRYAETALAFLAASHGNAAVAAEAAPFGPEAAAAIEAFLDVDPLEPRVTVPKPGSWASPAVLPQVLLEGGERALPAAAVTHLVTVLALGTPDYAYPGIELVAEACDRASLTRFSRALFERWLTVGAPSKDSWALTQLMHFADDATVWDLAPRIREWPGQSQHKRAVVGLEVLGAIGTETALRAIQTIAEKVKFKALKEEAGRQITRIAEDLGLSREQLADRLVPDFGLGEEAALVLDYGPRKFFVAFDEQLKPYVRDDGGSPRKALPKPGAKDDPEIAAESYQRFSALKKEMRSVAADQVRRLENAMVAGRDWSADEFRRYFVEHPLTGHLARRLVWIAASEGTRFGFRIAEDGTFSDVEDDTVALDATARITLAHPVRLGAETAAWAGVLADYEVLQPFDQLSRPVMAFHDEELATGALKRFEGAKVDVGRVLGLTQRGWNRASPEDGGVAPGIAYPLPGGGFVVVSLDPGIWVGEVAEAPEQTVVSVGLDRYERYQWSNADDFAREIPEGIDPVVASEVLASLARLTGTA</sequence>
<name>A0ABT7YKX5_9ACTN</name>
<evidence type="ECO:0000259" key="1">
    <source>
        <dbReference type="Pfam" id="PF13569"/>
    </source>
</evidence>
<evidence type="ECO:0000313" key="3">
    <source>
        <dbReference type="Proteomes" id="UP001171902"/>
    </source>
</evidence>
<dbReference type="Proteomes" id="UP001171902">
    <property type="component" value="Unassembled WGS sequence"/>
</dbReference>
<dbReference type="RefSeq" id="WP_289955945.1">
    <property type="nucleotide sequence ID" value="NZ_JAUEMJ010000002.1"/>
</dbReference>
<evidence type="ECO:0000313" key="2">
    <source>
        <dbReference type="EMBL" id="MDN3239292.1"/>
    </source>
</evidence>
<comment type="caution">
    <text evidence="2">The sequence shown here is derived from an EMBL/GenBank/DDBJ whole genome shotgun (WGS) entry which is preliminary data.</text>
</comment>
<reference evidence="2" key="1">
    <citation type="submission" date="2023-06" db="EMBL/GenBank/DDBJ databases">
        <title>Gycomyces niveus sp.nov., a novel actinomycete isolated from soil in Shouguang.</title>
        <authorList>
            <person name="Yang X."/>
            <person name="Zhao J."/>
        </authorList>
    </citation>
    <scope>NUCLEOTIDE SEQUENCE</scope>
    <source>
        <strain evidence="2">NEAU C2</strain>
    </source>
</reference>
<dbReference type="Pfam" id="PF13569">
    <property type="entry name" value="DUF4132"/>
    <property type="match status" value="1"/>
</dbReference>
<feature type="domain" description="DUF4132" evidence="1">
    <location>
        <begin position="838"/>
        <end position="1019"/>
    </location>
</feature>
<dbReference type="InterPro" id="IPR025406">
    <property type="entry name" value="DUF4132"/>
</dbReference>
<accession>A0ABT7YKX5</accession>
<protein>
    <submittedName>
        <fullName evidence="2">DUF4132 domain-containing protein</fullName>
    </submittedName>
</protein>
<gene>
    <name evidence="2" type="ORF">QWI33_06125</name>
</gene>
<proteinExistence type="predicted"/>
<dbReference type="EMBL" id="JAUEMJ010000002">
    <property type="protein sequence ID" value="MDN3239292.1"/>
    <property type="molecule type" value="Genomic_DNA"/>
</dbReference>
<organism evidence="2 3">
    <name type="scientific">Glycomyces tritici</name>
    <dbReference type="NCBI Taxonomy" id="2665176"/>
    <lineage>
        <taxon>Bacteria</taxon>
        <taxon>Bacillati</taxon>
        <taxon>Actinomycetota</taxon>
        <taxon>Actinomycetes</taxon>
        <taxon>Glycomycetales</taxon>
        <taxon>Glycomycetaceae</taxon>
        <taxon>Glycomyces</taxon>
    </lineage>
</organism>